<dbReference type="AlphaFoldDB" id="A0A8J6HK33"/>
<dbReference type="GO" id="GO:0035253">
    <property type="term" value="C:ciliary rootlet"/>
    <property type="evidence" value="ECO:0007669"/>
    <property type="project" value="TreeGrafter"/>
</dbReference>
<reference evidence="2" key="1">
    <citation type="journal article" date="2020" name="J Insects Food Feed">
        <title>The yellow mealworm (Tenebrio molitor) genome: a resource for the emerging insects as food and feed industry.</title>
        <authorList>
            <person name="Eriksson T."/>
            <person name="Andere A."/>
            <person name="Kelstrup H."/>
            <person name="Emery V."/>
            <person name="Picard C."/>
        </authorList>
    </citation>
    <scope>NUCLEOTIDE SEQUENCE</scope>
    <source>
        <strain evidence="2">Stoneville</strain>
        <tissue evidence="2">Whole head</tissue>
    </source>
</reference>
<dbReference type="Proteomes" id="UP000719412">
    <property type="component" value="Unassembled WGS sequence"/>
</dbReference>
<name>A0A8J6HK33_TENMO</name>
<sequence length="400" mass="47435">MDTINNALSAKNVRVHGMSSSKWTTRDKITQYKGLKVIENVHQVNFTKRKVLDKLQYQMRLKSQQLIDLKLEEALLQDRLKYEVFDKIKEERIAQIITGKVQDAILKKEAALAIQQTYAEIINVMKKDALYFDGILFTIQNDYWYQCRCVLNAAKQGQLATEYKNDREQEFEALEKAILQDMKTQKADLEEVREKAENLHSNLKHLLRRDSDLTTCIMKVEETQDFEMLHDDLRKIEATLKFLRDTTLVSSFELIYPSLQEQLRQKRRLSALAKKCERNRETIMNKMNHAEMMSNLLKNTMVETTGEYKKRKKELMDEIEEENEKKRICDHSITFKRNLIAQVRISLRQIHQLCKTIKTPEEKVLEKKQAEFGPFPEDAPYMFPHFRSFSTWYIQVKYLF</sequence>
<dbReference type="InterPro" id="IPR033192">
    <property type="entry name" value="ODAD3"/>
</dbReference>
<dbReference type="GO" id="GO:0036064">
    <property type="term" value="C:ciliary basal body"/>
    <property type="evidence" value="ECO:0007669"/>
    <property type="project" value="TreeGrafter"/>
</dbReference>
<evidence type="ECO:0000313" key="3">
    <source>
        <dbReference type="Proteomes" id="UP000719412"/>
    </source>
</evidence>
<gene>
    <name evidence="2" type="ORF">GEV33_007019</name>
</gene>
<feature type="coiled-coil region" evidence="1">
    <location>
        <begin position="179"/>
        <end position="209"/>
    </location>
</feature>
<dbReference type="PANTHER" id="PTHR46518:SF1">
    <property type="entry name" value="OUTER DYNEIN ARM-DOCKING COMPLEX SUBUNIT 3"/>
    <property type="match status" value="1"/>
</dbReference>
<keyword evidence="3" id="KW-1185">Reference proteome</keyword>
<organism evidence="2 3">
    <name type="scientific">Tenebrio molitor</name>
    <name type="common">Yellow mealworm beetle</name>
    <dbReference type="NCBI Taxonomy" id="7067"/>
    <lineage>
        <taxon>Eukaryota</taxon>
        <taxon>Metazoa</taxon>
        <taxon>Ecdysozoa</taxon>
        <taxon>Arthropoda</taxon>
        <taxon>Hexapoda</taxon>
        <taxon>Insecta</taxon>
        <taxon>Pterygota</taxon>
        <taxon>Neoptera</taxon>
        <taxon>Endopterygota</taxon>
        <taxon>Coleoptera</taxon>
        <taxon>Polyphaga</taxon>
        <taxon>Cucujiformia</taxon>
        <taxon>Tenebrionidae</taxon>
        <taxon>Tenebrio</taxon>
    </lineage>
</organism>
<dbReference type="PANTHER" id="PTHR46518">
    <property type="entry name" value="COILED-COIL DOMAIN-CONTAINING PROTEIN 151"/>
    <property type="match status" value="1"/>
</dbReference>
<dbReference type="GO" id="GO:0003341">
    <property type="term" value="P:cilium movement"/>
    <property type="evidence" value="ECO:0007669"/>
    <property type="project" value="InterPro"/>
</dbReference>
<reference evidence="2" key="2">
    <citation type="submission" date="2021-08" db="EMBL/GenBank/DDBJ databases">
        <authorList>
            <person name="Eriksson T."/>
        </authorList>
    </citation>
    <scope>NUCLEOTIDE SEQUENCE</scope>
    <source>
        <strain evidence="2">Stoneville</strain>
        <tissue evidence="2">Whole head</tissue>
    </source>
</reference>
<protein>
    <submittedName>
        <fullName evidence="2">Uncharacterized protein</fullName>
    </submittedName>
</protein>
<dbReference type="GO" id="GO:0097542">
    <property type="term" value="C:ciliary tip"/>
    <property type="evidence" value="ECO:0007669"/>
    <property type="project" value="TreeGrafter"/>
</dbReference>
<proteinExistence type="predicted"/>
<evidence type="ECO:0000256" key="1">
    <source>
        <dbReference type="SAM" id="Coils"/>
    </source>
</evidence>
<accession>A0A8J6HK33</accession>
<dbReference type="GO" id="GO:0036158">
    <property type="term" value="P:outer dynein arm assembly"/>
    <property type="evidence" value="ECO:0007669"/>
    <property type="project" value="InterPro"/>
</dbReference>
<dbReference type="EMBL" id="JABDTM020022612">
    <property type="protein sequence ID" value="KAH0815772.1"/>
    <property type="molecule type" value="Genomic_DNA"/>
</dbReference>
<evidence type="ECO:0000313" key="2">
    <source>
        <dbReference type="EMBL" id="KAH0815772.1"/>
    </source>
</evidence>
<keyword evidence="1" id="KW-0175">Coiled coil</keyword>
<comment type="caution">
    <text evidence="2">The sequence shown here is derived from an EMBL/GenBank/DDBJ whole genome shotgun (WGS) entry which is preliminary data.</text>
</comment>